<proteinExistence type="predicted"/>
<organism evidence="1 2">
    <name type="scientific">Monilinia fructicola</name>
    <name type="common">Brown rot fungus</name>
    <name type="synonym">Ciboria fructicola</name>
    <dbReference type="NCBI Taxonomy" id="38448"/>
    <lineage>
        <taxon>Eukaryota</taxon>
        <taxon>Fungi</taxon>
        <taxon>Dikarya</taxon>
        <taxon>Ascomycota</taxon>
        <taxon>Pezizomycotina</taxon>
        <taxon>Leotiomycetes</taxon>
        <taxon>Helotiales</taxon>
        <taxon>Sclerotiniaceae</taxon>
        <taxon>Monilinia</taxon>
    </lineage>
</organism>
<reference evidence="1 2" key="1">
    <citation type="submission" date="2019-06" db="EMBL/GenBank/DDBJ databases">
        <title>Genome Sequence of the Brown Rot Fungal Pathogen Monilinia fructicola.</title>
        <authorList>
            <person name="De Miccolis Angelini R.M."/>
            <person name="Landi L."/>
            <person name="Abate D."/>
            <person name="Pollastro S."/>
            <person name="Romanazzi G."/>
            <person name="Faretra F."/>
        </authorList>
    </citation>
    <scope>NUCLEOTIDE SEQUENCE [LARGE SCALE GENOMIC DNA]</scope>
    <source>
        <strain evidence="1 2">Mfrc123</strain>
    </source>
</reference>
<comment type="caution">
    <text evidence="1">The sequence shown here is derived from an EMBL/GenBank/DDBJ whole genome shotgun (WGS) entry which is preliminary data.</text>
</comment>
<keyword evidence="2" id="KW-1185">Reference proteome</keyword>
<accession>A0A5M9K5T5</accession>
<dbReference type="AlphaFoldDB" id="A0A5M9K5T5"/>
<evidence type="ECO:0000313" key="2">
    <source>
        <dbReference type="Proteomes" id="UP000322873"/>
    </source>
</evidence>
<gene>
    <name evidence="1" type="ORF">EYC84_006423</name>
</gene>
<evidence type="ECO:0000313" key="1">
    <source>
        <dbReference type="EMBL" id="KAA8576280.1"/>
    </source>
</evidence>
<sequence length="82" mass="9415">MLSKYSHGIHHCKYEFDYLFIEHPSFLSIANSTIRSTPVNHKSSINFPRSSPKYSCAPRMIISAPILGTIVSAKEIRKYDRE</sequence>
<dbReference type="Proteomes" id="UP000322873">
    <property type="component" value="Unassembled WGS sequence"/>
</dbReference>
<dbReference type="EMBL" id="VICG01000001">
    <property type="protein sequence ID" value="KAA8576280.1"/>
    <property type="molecule type" value="Genomic_DNA"/>
</dbReference>
<protein>
    <submittedName>
        <fullName evidence="1">Uncharacterized protein</fullName>
    </submittedName>
</protein>
<name>A0A5M9K5T5_MONFR</name>